<dbReference type="Proteomes" id="UP000094828">
    <property type="component" value="Unassembled WGS sequence"/>
</dbReference>
<protein>
    <submittedName>
        <fullName evidence="3">Uncharacterized protein</fullName>
    </submittedName>
</protein>
<feature type="transmembrane region" description="Helical" evidence="2">
    <location>
        <begin position="199"/>
        <end position="217"/>
    </location>
</feature>
<evidence type="ECO:0000256" key="1">
    <source>
        <dbReference type="SAM" id="MobiDB-lite"/>
    </source>
</evidence>
<reference evidence="3 4" key="1">
    <citation type="submission" date="2016-05" db="EMBL/GenBank/DDBJ databases">
        <title>Genomic and physiological characterization of Planctopirus sp. isolated from fresh water lake.</title>
        <authorList>
            <person name="Subhash Y."/>
            <person name="Ramana C."/>
        </authorList>
    </citation>
    <scope>NUCLEOTIDE SEQUENCE [LARGE SCALE GENOMIC DNA]</scope>
    <source>
        <strain evidence="3 4">JC280</strain>
    </source>
</reference>
<accession>A0A1C3ENF6</accession>
<keyword evidence="2" id="KW-0812">Transmembrane</keyword>
<dbReference type="AlphaFoldDB" id="A0A1C3ENF6"/>
<feature type="transmembrane region" description="Helical" evidence="2">
    <location>
        <begin position="360"/>
        <end position="382"/>
    </location>
</feature>
<name>A0A1C3ENF6_9PLAN</name>
<feature type="transmembrane region" description="Helical" evidence="2">
    <location>
        <begin position="459"/>
        <end position="479"/>
    </location>
</feature>
<evidence type="ECO:0000256" key="2">
    <source>
        <dbReference type="SAM" id="Phobius"/>
    </source>
</evidence>
<keyword evidence="2" id="KW-1133">Transmembrane helix</keyword>
<keyword evidence="4" id="KW-1185">Reference proteome</keyword>
<feature type="region of interest" description="Disordered" evidence="1">
    <location>
        <begin position="1"/>
        <end position="25"/>
    </location>
</feature>
<feature type="transmembrane region" description="Helical" evidence="2">
    <location>
        <begin position="51"/>
        <end position="69"/>
    </location>
</feature>
<organism evidence="3 4">
    <name type="scientific">Planctopirus hydrillae</name>
    <dbReference type="NCBI Taxonomy" id="1841610"/>
    <lineage>
        <taxon>Bacteria</taxon>
        <taxon>Pseudomonadati</taxon>
        <taxon>Planctomycetota</taxon>
        <taxon>Planctomycetia</taxon>
        <taxon>Planctomycetales</taxon>
        <taxon>Planctomycetaceae</taxon>
        <taxon>Planctopirus</taxon>
    </lineage>
</organism>
<feature type="transmembrane region" description="Helical" evidence="2">
    <location>
        <begin position="81"/>
        <end position="99"/>
    </location>
</feature>
<sequence length="611" mass="66391">MTATPPEETIRAATTSSEPVTELAPHPGVASMPRWDLGDLPAPPVFKLRNVAGFIGPGIVLGASAIGGGEWLTGPLNTARFGGALLWLSTISILCQTLYNIEISRYTLYTGEPIFTGKFRLFPGPLFWLSFYLLLDFGSFLPYLASNAAIPLLGLYLGYVPDSKEYEWYLKLLGCLILVGVMLPMSVGGKVYHSLKAVMVFKLIFVVSFLLILAVWFSTFETWREIGTGFFQFGNIPVVAENDLNGNGIQDADEKPLGPNVKNVFVEFFGGRGFPVIDLSVIGILATMAAISGNGGLTNTPMSNYTRDQGWGMGRHVGAIPSFVGGHEIALSHVGMVFRQTKENLAHWKGWLKHVRREQLMIWMPACFIGLALPSMLSVQFLPRGTVLVDKWASAGMTANGVAEAVSGVPAARLFPQAAVISKGGTQTPEAAPSSEAQAAEDAKLPPITGSQRAWGKTFWALTLFCGFLVLATSCASTAEGTLRRWVDVTWTASSHMRKIDPKHIGTLYFIVLWVYTGVGIFMLLTIKGDSLLTFAGMLYNYALGVSCFHTLFVNAFLLPRAIRPGIAVLTGLFLGGVFFMFIAILATYAEWGNIMKIFSPVKATVAFWFS</sequence>
<dbReference type="STRING" id="1841610.A6X21_03630"/>
<dbReference type="EMBL" id="LYDR01000039">
    <property type="protein sequence ID" value="ODA34764.1"/>
    <property type="molecule type" value="Genomic_DNA"/>
</dbReference>
<feature type="transmembrane region" description="Helical" evidence="2">
    <location>
        <begin position="141"/>
        <end position="161"/>
    </location>
</feature>
<evidence type="ECO:0000313" key="4">
    <source>
        <dbReference type="Proteomes" id="UP000094828"/>
    </source>
</evidence>
<feature type="transmembrane region" description="Helical" evidence="2">
    <location>
        <begin position="566"/>
        <end position="590"/>
    </location>
</feature>
<dbReference type="RefSeq" id="WP_068846237.1">
    <property type="nucleotide sequence ID" value="NZ_LYDR01000039.1"/>
</dbReference>
<keyword evidence="2" id="KW-0472">Membrane</keyword>
<gene>
    <name evidence="3" type="ORF">A6X21_03630</name>
</gene>
<evidence type="ECO:0000313" key="3">
    <source>
        <dbReference type="EMBL" id="ODA34764.1"/>
    </source>
</evidence>
<dbReference type="NCBIfam" id="NF037982">
    <property type="entry name" value="Nramp_1"/>
    <property type="match status" value="2"/>
</dbReference>
<feature type="transmembrane region" description="Helical" evidence="2">
    <location>
        <begin position="168"/>
        <end position="187"/>
    </location>
</feature>
<dbReference type="OrthoDB" id="3496044at2"/>
<feature type="transmembrane region" description="Helical" evidence="2">
    <location>
        <begin position="507"/>
        <end position="527"/>
    </location>
</feature>
<comment type="caution">
    <text evidence="3">The sequence shown here is derived from an EMBL/GenBank/DDBJ whole genome shotgun (WGS) entry which is preliminary data.</text>
</comment>
<feature type="transmembrane region" description="Helical" evidence="2">
    <location>
        <begin position="539"/>
        <end position="559"/>
    </location>
</feature>
<proteinExistence type="predicted"/>